<evidence type="ECO:0000313" key="1">
    <source>
        <dbReference type="EMBL" id="TKA30520.1"/>
    </source>
</evidence>
<dbReference type="Proteomes" id="UP000310066">
    <property type="component" value="Unassembled WGS sequence"/>
</dbReference>
<proteinExistence type="predicted"/>
<gene>
    <name evidence="1" type="ORF">B0A54_15814</name>
</gene>
<dbReference type="AlphaFoldDB" id="A0A4U0U5U6"/>
<protein>
    <submittedName>
        <fullName evidence="1">Uncharacterized protein</fullName>
    </submittedName>
</protein>
<dbReference type="OrthoDB" id="5413827at2759"/>
<organism evidence="1 2">
    <name type="scientific">Friedmanniomyces endolithicus</name>
    <dbReference type="NCBI Taxonomy" id="329885"/>
    <lineage>
        <taxon>Eukaryota</taxon>
        <taxon>Fungi</taxon>
        <taxon>Dikarya</taxon>
        <taxon>Ascomycota</taxon>
        <taxon>Pezizomycotina</taxon>
        <taxon>Dothideomycetes</taxon>
        <taxon>Dothideomycetidae</taxon>
        <taxon>Mycosphaerellales</taxon>
        <taxon>Teratosphaeriaceae</taxon>
        <taxon>Friedmanniomyces</taxon>
    </lineage>
</organism>
<comment type="caution">
    <text evidence="1">The sequence shown here is derived from an EMBL/GenBank/DDBJ whole genome shotgun (WGS) entry which is preliminary data.</text>
</comment>
<accession>A0A4U0U5U6</accession>
<evidence type="ECO:0000313" key="2">
    <source>
        <dbReference type="Proteomes" id="UP000310066"/>
    </source>
</evidence>
<sequence>MAKSERMDLFSPNAELTTEQRVIYATNATASPLLFLPAELRGRVWLAMLGGQTIHIPPPLLSFCPLSGVLSVVDRDYTLHLKAVGEGTLSQRSHHSFHHLCARANGWRMDVDVLKVCHLIYDEAALLPFSSDHSFFAADASLADILHHTLPSQARSIMSISLVLSPRSGSWQHLDVTTPNTLLGWRELISSAEVSQASPLLQAGRFAL</sequence>
<dbReference type="PANTHER" id="PTHR38790:SF4">
    <property type="entry name" value="2EXR DOMAIN-CONTAINING PROTEIN"/>
    <property type="match status" value="1"/>
</dbReference>
<dbReference type="EMBL" id="NAJP01000102">
    <property type="protein sequence ID" value="TKA30520.1"/>
    <property type="molecule type" value="Genomic_DNA"/>
</dbReference>
<name>A0A4U0U5U6_9PEZI</name>
<dbReference type="PANTHER" id="PTHR38790">
    <property type="entry name" value="2EXR DOMAIN-CONTAINING PROTEIN-RELATED"/>
    <property type="match status" value="1"/>
</dbReference>
<reference evidence="1 2" key="1">
    <citation type="submission" date="2017-03" db="EMBL/GenBank/DDBJ databases">
        <title>Genomes of endolithic fungi from Antarctica.</title>
        <authorList>
            <person name="Coleine C."/>
            <person name="Masonjones S."/>
            <person name="Stajich J.E."/>
        </authorList>
    </citation>
    <scope>NUCLEOTIDE SEQUENCE [LARGE SCALE GENOMIC DNA]</scope>
    <source>
        <strain evidence="1 2">CCFEE 5311</strain>
    </source>
</reference>